<evidence type="ECO:0000259" key="3">
    <source>
        <dbReference type="PROSITE" id="PS50887"/>
    </source>
</evidence>
<dbReference type="PANTHER" id="PTHR45138">
    <property type="entry name" value="REGULATORY COMPONENTS OF SENSORY TRANSDUCTION SYSTEM"/>
    <property type="match status" value="1"/>
</dbReference>
<keyword evidence="5" id="KW-1185">Reference proteome</keyword>
<protein>
    <recommendedName>
        <fullName evidence="1">diguanylate cyclase</fullName>
        <ecNumber evidence="1">2.7.7.65</ecNumber>
    </recommendedName>
</protein>
<proteinExistence type="predicted"/>
<dbReference type="OrthoDB" id="9812260at2"/>
<dbReference type="SMART" id="SM00267">
    <property type="entry name" value="GGDEF"/>
    <property type="match status" value="1"/>
</dbReference>
<dbReference type="Gene3D" id="3.30.70.270">
    <property type="match status" value="1"/>
</dbReference>
<gene>
    <name evidence="4" type="ORF">EJ063_07265</name>
</gene>
<reference evidence="4 5" key="1">
    <citation type="submission" date="2018-12" db="EMBL/GenBank/DDBJ databases">
        <title>Vibrio sp. isolated from China Sea.</title>
        <authorList>
            <person name="Li Y."/>
        </authorList>
    </citation>
    <scope>NUCLEOTIDE SEQUENCE [LARGE SCALE GENOMIC DNA]</scope>
    <source>
        <strain evidence="4 5">BEI207</strain>
    </source>
</reference>
<dbReference type="RefSeq" id="WP_126573471.1">
    <property type="nucleotide sequence ID" value="NZ_RXZH01000002.1"/>
</dbReference>
<sequence length="311" mass="35149">MELNLDDVAAQTKEKIEPYLNALPEPALVVNYQGTYLNCLGGSDSTKHHDLHTLIGKTHHDVLPHDVADSLSEAICLSIDEHRLVEHQYAINPADLKHVDHSTGPQHIQYFTASISPVSGKKQAIYTVTNITAHKQMMAKIERQAKELERLTVIDHLTQCYNRYALDKLLPEKLHQACQLGRSVTIVMVDLDKFKQLNDEYGHLYGDLVLKLISECLMKFCMNVYRYGGDEFLLYLEQYQLAEVEELAKAIIEAVQEEGIRHQTPTDLSVTLGVTHIQALRKGQDIESVVAMADQALYQAKHAQRGTFHIL</sequence>
<dbReference type="Pfam" id="PF00990">
    <property type="entry name" value="GGDEF"/>
    <property type="match status" value="1"/>
</dbReference>
<dbReference type="GO" id="GO:1902201">
    <property type="term" value="P:negative regulation of bacterial-type flagellum-dependent cell motility"/>
    <property type="evidence" value="ECO:0007669"/>
    <property type="project" value="TreeGrafter"/>
</dbReference>
<comment type="caution">
    <text evidence="4">The sequence shown here is derived from an EMBL/GenBank/DDBJ whole genome shotgun (WGS) entry which is preliminary data.</text>
</comment>
<dbReference type="PROSITE" id="PS50887">
    <property type="entry name" value="GGDEF"/>
    <property type="match status" value="1"/>
</dbReference>
<feature type="domain" description="GGDEF" evidence="3">
    <location>
        <begin position="182"/>
        <end position="311"/>
    </location>
</feature>
<evidence type="ECO:0000256" key="2">
    <source>
        <dbReference type="ARBA" id="ARBA00034247"/>
    </source>
</evidence>
<dbReference type="InterPro" id="IPR000160">
    <property type="entry name" value="GGDEF_dom"/>
</dbReference>
<dbReference type="GO" id="GO:0052621">
    <property type="term" value="F:diguanylate cyclase activity"/>
    <property type="evidence" value="ECO:0007669"/>
    <property type="project" value="UniProtKB-EC"/>
</dbReference>
<name>A0A432CXE4_9VIBR</name>
<dbReference type="EC" id="2.7.7.65" evidence="1"/>
<dbReference type="NCBIfam" id="TIGR00254">
    <property type="entry name" value="GGDEF"/>
    <property type="match status" value="1"/>
</dbReference>
<dbReference type="GO" id="GO:0043709">
    <property type="term" value="P:cell adhesion involved in single-species biofilm formation"/>
    <property type="evidence" value="ECO:0007669"/>
    <property type="project" value="TreeGrafter"/>
</dbReference>
<dbReference type="InterPro" id="IPR029787">
    <property type="entry name" value="Nucleotide_cyclase"/>
</dbReference>
<organism evidence="4 5">
    <name type="scientific">Vibrio aquaticus</name>
    <dbReference type="NCBI Taxonomy" id="2496559"/>
    <lineage>
        <taxon>Bacteria</taxon>
        <taxon>Pseudomonadati</taxon>
        <taxon>Pseudomonadota</taxon>
        <taxon>Gammaproteobacteria</taxon>
        <taxon>Vibrionales</taxon>
        <taxon>Vibrionaceae</taxon>
        <taxon>Vibrio</taxon>
    </lineage>
</organism>
<accession>A0A432CXE4</accession>
<dbReference type="InterPro" id="IPR050469">
    <property type="entry name" value="Diguanylate_Cyclase"/>
</dbReference>
<dbReference type="GO" id="GO:0005886">
    <property type="term" value="C:plasma membrane"/>
    <property type="evidence" value="ECO:0007669"/>
    <property type="project" value="TreeGrafter"/>
</dbReference>
<evidence type="ECO:0000256" key="1">
    <source>
        <dbReference type="ARBA" id="ARBA00012528"/>
    </source>
</evidence>
<dbReference type="InterPro" id="IPR043128">
    <property type="entry name" value="Rev_trsase/Diguanyl_cyclase"/>
</dbReference>
<evidence type="ECO:0000313" key="4">
    <source>
        <dbReference type="EMBL" id="RTZ16589.1"/>
    </source>
</evidence>
<comment type="catalytic activity">
    <reaction evidence="2">
        <text>2 GTP = 3',3'-c-di-GMP + 2 diphosphate</text>
        <dbReference type="Rhea" id="RHEA:24898"/>
        <dbReference type="ChEBI" id="CHEBI:33019"/>
        <dbReference type="ChEBI" id="CHEBI:37565"/>
        <dbReference type="ChEBI" id="CHEBI:58805"/>
        <dbReference type="EC" id="2.7.7.65"/>
    </reaction>
</comment>
<dbReference type="PANTHER" id="PTHR45138:SF9">
    <property type="entry name" value="DIGUANYLATE CYCLASE DGCM-RELATED"/>
    <property type="match status" value="1"/>
</dbReference>
<dbReference type="EMBL" id="RXZH01000002">
    <property type="protein sequence ID" value="RTZ16589.1"/>
    <property type="molecule type" value="Genomic_DNA"/>
</dbReference>
<dbReference type="Proteomes" id="UP000268973">
    <property type="component" value="Unassembled WGS sequence"/>
</dbReference>
<dbReference type="SUPFAM" id="SSF55073">
    <property type="entry name" value="Nucleotide cyclase"/>
    <property type="match status" value="1"/>
</dbReference>
<evidence type="ECO:0000313" key="5">
    <source>
        <dbReference type="Proteomes" id="UP000268973"/>
    </source>
</evidence>
<dbReference type="CDD" id="cd01949">
    <property type="entry name" value="GGDEF"/>
    <property type="match status" value="1"/>
</dbReference>
<dbReference type="AlphaFoldDB" id="A0A432CXE4"/>